<organism evidence="1 2">
    <name type="scientific">Elysia crispata</name>
    <name type="common">lettuce slug</name>
    <dbReference type="NCBI Taxonomy" id="231223"/>
    <lineage>
        <taxon>Eukaryota</taxon>
        <taxon>Metazoa</taxon>
        <taxon>Spiralia</taxon>
        <taxon>Lophotrochozoa</taxon>
        <taxon>Mollusca</taxon>
        <taxon>Gastropoda</taxon>
        <taxon>Heterobranchia</taxon>
        <taxon>Euthyneura</taxon>
        <taxon>Panpulmonata</taxon>
        <taxon>Sacoglossa</taxon>
        <taxon>Placobranchoidea</taxon>
        <taxon>Plakobranchidae</taxon>
        <taxon>Elysia</taxon>
    </lineage>
</organism>
<dbReference type="EMBL" id="JAWDGP010004366">
    <property type="protein sequence ID" value="KAK3764900.1"/>
    <property type="molecule type" value="Genomic_DNA"/>
</dbReference>
<comment type="caution">
    <text evidence="1">The sequence shown here is derived from an EMBL/GenBank/DDBJ whole genome shotgun (WGS) entry which is preliminary data.</text>
</comment>
<dbReference type="Proteomes" id="UP001283361">
    <property type="component" value="Unassembled WGS sequence"/>
</dbReference>
<name>A0AAE0Z8Y3_9GAST</name>
<evidence type="ECO:0000313" key="1">
    <source>
        <dbReference type="EMBL" id="KAK3764900.1"/>
    </source>
</evidence>
<reference evidence="1" key="1">
    <citation type="journal article" date="2023" name="G3 (Bethesda)">
        <title>A reference genome for the long-term kleptoplast-retaining sea slug Elysia crispata morphotype clarki.</title>
        <authorList>
            <person name="Eastman K.E."/>
            <person name="Pendleton A.L."/>
            <person name="Shaikh M.A."/>
            <person name="Suttiyut T."/>
            <person name="Ogas R."/>
            <person name="Tomko P."/>
            <person name="Gavelis G."/>
            <person name="Widhalm J.R."/>
            <person name="Wisecaver J.H."/>
        </authorList>
    </citation>
    <scope>NUCLEOTIDE SEQUENCE</scope>
    <source>
        <strain evidence="1">ECLA1</strain>
    </source>
</reference>
<keyword evidence="2" id="KW-1185">Reference proteome</keyword>
<dbReference type="AlphaFoldDB" id="A0AAE0Z8Y3"/>
<proteinExistence type="predicted"/>
<protein>
    <submittedName>
        <fullName evidence="1">Uncharacterized protein</fullName>
    </submittedName>
</protein>
<gene>
    <name evidence="1" type="ORF">RRG08_025421</name>
</gene>
<accession>A0AAE0Z8Y3</accession>
<evidence type="ECO:0000313" key="2">
    <source>
        <dbReference type="Proteomes" id="UP001283361"/>
    </source>
</evidence>
<sequence length="109" mass="11969">MLGIVGSRNPTTQTIVVRAMPRSDTANAVKLTLMESEKPILEKTIIFTMFAAVAYVPAVKSTLRITLIATWYMASLNNPNFGPRSRVTSVLVKLLLEAIYGEKSSLNLL</sequence>